<dbReference type="Gene3D" id="1.20.120.340">
    <property type="entry name" value="Flagellar protein FliS"/>
    <property type="match status" value="1"/>
</dbReference>
<evidence type="ECO:0000256" key="2">
    <source>
        <dbReference type="ARBA" id="ARBA00008787"/>
    </source>
</evidence>
<dbReference type="CDD" id="cd16098">
    <property type="entry name" value="FliS"/>
    <property type="match status" value="1"/>
</dbReference>
<dbReference type="EMBL" id="JACHXZ010000002">
    <property type="protein sequence ID" value="MBB3168433.1"/>
    <property type="molecule type" value="Genomic_DNA"/>
</dbReference>
<keyword evidence="6" id="KW-0969">Cilium</keyword>
<comment type="similarity">
    <text evidence="2">Belongs to the FliS family.</text>
</comment>
<dbReference type="RefSeq" id="WP_183909913.1">
    <property type="nucleotide sequence ID" value="NZ_JACHXZ010000002.1"/>
</dbReference>
<dbReference type="SUPFAM" id="SSF101116">
    <property type="entry name" value="Flagellar export chaperone FliS"/>
    <property type="match status" value="1"/>
</dbReference>
<keyword evidence="5" id="KW-0143">Chaperone</keyword>
<organism evidence="6 7">
    <name type="scientific">Simiduia aestuariiviva</name>
    <dbReference type="NCBI Taxonomy" id="1510459"/>
    <lineage>
        <taxon>Bacteria</taxon>
        <taxon>Pseudomonadati</taxon>
        <taxon>Pseudomonadota</taxon>
        <taxon>Gammaproteobacteria</taxon>
        <taxon>Cellvibrionales</taxon>
        <taxon>Cellvibrionaceae</taxon>
        <taxon>Simiduia</taxon>
    </lineage>
</organism>
<keyword evidence="6" id="KW-0966">Cell projection</keyword>
<dbReference type="AlphaFoldDB" id="A0A839UL99"/>
<evidence type="ECO:0000256" key="1">
    <source>
        <dbReference type="ARBA" id="ARBA00004514"/>
    </source>
</evidence>
<dbReference type="GO" id="GO:0071973">
    <property type="term" value="P:bacterial-type flagellum-dependent cell motility"/>
    <property type="evidence" value="ECO:0007669"/>
    <property type="project" value="TreeGrafter"/>
</dbReference>
<evidence type="ECO:0000256" key="4">
    <source>
        <dbReference type="ARBA" id="ARBA00022795"/>
    </source>
</evidence>
<keyword evidence="7" id="KW-1185">Reference proteome</keyword>
<dbReference type="GO" id="GO:0044780">
    <property type="term" value="P:bacterial-type flagellum assembly"/>
    <property type="evidence" value="ECO:0007669"/>
    <property type="project" value="InterPro"/>
</dbReference>
<dbReference type="GO" id="GO:0005829">
    <property type="term" value="C:cytosol"/>
    <property type="evidence" value="ECO:0007669"/>
    <property type="project" value="UniProtKB-SubCell"/>
</dbReference>
<keyword evidence="6" id="KW-0282">Flagellum</keyword>
<dbReference type="Proteomes" id="UP000559987">
    <property type="component" value="Unassembled WGS sequence"/>
</dbReference>
<dbReference type="Pfam" id="PF02561">
    <property type="entry name" value="FliS"/>
    <property type="match status" value="1"/>
</dbReference>
<gene>
    <name evidence="6" type="ORF">FHS30_001617</name>
</gene>
<protein>
    <submittedName>
        <fullName evidence="6">Flagellar protein FliS</fullName>
    </submittedName>
</protein>
<dbReference type="PANTHER" id="PTHR34773">
    <property type="entry name" value="FLAGELLAR SECRETION CHAPERONE FLIS"/>
    <property type="match status" value="1"/>
</dbReference>
<evidence type="ECO:0000256" key="5">
    <source>
        <dbReference type="ARBA" id="ARBA00023186"/>
    </source>
</evidence>
<name>A0A839UL99_9GAMM</name>
<dbReference type="InterPro" id="IPR036584">
    <property type="entry name" value="FliS_sf"/>
</dbReference>
<comment type="caution">
    <text evidence="6">The sequence shown here is derived from an EMBL/GenBank/DDBJ whole genome shotgun (WGS) entry which is preliminary data.</text>
</comment>
<keyword evidence="4" id="KW-1005">Bacterial flagellum biogenesis</keyword>
<dbReference type="PANTHER" id="PTHR34773:SF1">
    <property type="entry name" value="FLAGELLAR SECRETION CHAPERONE FLIS"/>
    <property type="match status" value="1"/>
</dbReference>
<dbReference type="InterPro" id="IPR003713">
    <property type="entry name" value="FliS"/>
</dbReference>
<evidence type="ECO:0000313" key="7">
    <source>
        <dbReference type="Proteomes" id="UP000559987"/>
    </source>
</evidence>
<sequence>MTVAATRAAECMAAAPQDISPHRVIALLLDGALERIEQAKQCLSEGNAQEFDILVLKTVGIINGLRASLDFDQGGEIANNLDAVYDYVAAKLVDEKDHVALDEAEKLLAEIKQGWDGIAPAK</sequence>
<accession>A0A839UL99</accession>
<comment type="subcellular location">
    <subcellularLocation>
        <location evidence="1">Cytoplasm</location>
        <location evidence="1">Cytosol</location>
    </subcellularLocation>
</comment>
<dbReference type="NCBIfam" id="TIGR00208">
    <property type="entry name" value="fliS"/>
    <property type="match status" value="1"/>
</dbReference>
<evidence type="ECO:0000313" key="6">
    <source>
        <dbReference type="EMBL" id="MBB3168433.1"/>
    </source>
</evidence>
<evidence type="ECO:0000256" key="3">
    <source>
        <dbReference type="ARBA" id="ARBA00022490"/>
    </source>
</evidence>
<keyword evidence="3" id="KW-0963">Cytoplasm</keyword>
<proteinExistence type="inferred from homology"/>
<dbReference type="PIRSF" id="PIRSF039090">
    <property type="entry name" value="Flis"/>
    <property type="match status" value="1"/>
</dbReference>
<reference evidence="6 7" key="1">
    <citation type="submission" date="2020-08" db="EMBL/GenBank/DDBJ databases">
        <title>Genomic Encyclopedia of Type Strains, Phase III (KMG-III): the genomes of soil and plant-associated and newly described type strains.</title>
        <authorList>
            <person name="Whitman W."/>
        </authorList>
    </citation>
    <scope>NUCLEOTIDE SEQUENCE [LARGE SCALE GENOMIC DNA]</scope>
    <source>
        <strain evidence="6 7">CECT 8571</strain>
    </source>
</reference>